<accession>X1S495</accession>
<dbReference type="AlphaFoldDB" id="X1S495"/>
<proteinExistence type="predicted"/>
<protein>
    <submittedName>
        <fullName evidence="1">Uncharacterized protein</fullName>
    </submittedName>
</protein>
<comment type="caution">
    <text evidence="1">The sequence shown here is derived from an EMBL/GenBank/DDBJ whole genome shotgun (WGS) entry which is preliminary data.</text>
</comment>
<name>X1S495_9ZZZZ</name>
<evidence type="ECO:0000313" key="1">
    <source>
        <dbReference type="EMBL" id="GAI70265.1"/>
    </source>
</evidence>
<gene>
    <name evidence="1" type="ORF">S12H4_09238</name>
</gene>
<organism evidence="1">
    <name type="scientific">marine sediment metagenome</name>
    <dbReference type="NCBI Taxonomy" id="412755"/>
    <lineage>
        <taxon>unclassified sequences</taxon>
        <taxon>metagenomes</taxon>
        <taxon>ecological metagenomes</taxon>
    </lineage>
</organism>
<dbReference type="EMBL" id="BARW01003711">
    <property type="protein sequence ID" value="GAI70265.1"/>
    <property type="molecule type" value="Genomic_DNA"/>
</dbReference>
<feature type="non-terminal residue" evidence="1">
    <location>
        <position position="89"/>
    </location>
</feature>
<sequence length="89" mass="10169">MLEEINSLLKVMQKEGVIGSSQITDVQKKRVKEAAFLLPLNFYLHHKSLNISQGKVYFLIEEEKEKKLVSCVCGKVNDDQFIADETINI</sequence>
<reference evidence="1" key="1">
    <citation type="journal article" date="2014" name="Front. Microbiol.">
        <title>High frequency of phylogenetically diverse reductive dehalogenase-homologous genes in deep subseafloor sedimentary metagenomes.</title>
        <authorList>
            <person name="Kawai M."/>
            <person name="Futagami T."/>
            <person name="Toyoda A."/>
            <person name="Takaki Y."/>
            <person name="Nishi S."/>
            <person name="Hori S."/>
            <person name="Arai W."/>
            <person name="Tsubouchi T."/>
            <person name="Morono Y."/>
            <person name="Uchiyama I."/>
            <person name="Ito T."/>
            <person name="Fujiyama A."/>
            <person name="Inagaki F."/>
            <person name="Takami H."/>
        </authorList>
    </citation>
    <scope>NUCLEOTIDE SEQUENCE</scope>
    <source>
        <strain evidence="1">Expedition CK06-06</strain>
    </source>
</reference>